<dbReference type="InterPro" id="IPR004864">
    <property type="entry name" value="LEA_2"/>
</dbReference>
<accession>A0A834SK50</accession>
<protein>
    <submittedName>
        <fullName evidence="2">Late embryogenesis abundant protein</fullName>
    </submittedName>
</protein>
<reference evidence="2" key="1">
    <citation type="submission" date="2020-09" db="EMBL/GenBank/DDBJ databases">
        <title>Genome-Enabled Discovery of Anthraquinone Biosynthesis in Senna tora.</title>
        <authorList>
            <person name="Kang S.-H."/>
            <person name="Pandey R.P."/>
            <person name="Lee C.-M."/>
            <person name="Sim J.-S."/>
            <person name="Jeong J.-T."/>
            <person name="Choi B.-S."/>
            <person name="Jung M."/>
            <person name="Ginzburg D."/>
            <person name="Zhao K."/>
            <person name="Won S.Y."/>
            <person name="Oh T.-J."/>
            <person name="Yu Y."/>
            <person name="Kim N.-H."/>
            <person name="Lee O.R."/>
            <person name="Lee T.-H."/>
            <person name="Bashyal P."/>
            <person name="Kim T.-S."/>
            <person name="Lee W.-H."/>
            <person name="Kawkins C."/>
            <person name="Kim C.-K."/>
            <person name="Kim J.S."/>
            <person name="Ahn B.O."/>
            <person name="Rhee S.Y."/>
            <person name="Sohng J.K."/>
        </authorList>
    </citation>
    <scope>NUCLEOTIDE SEQUENCE</scope>
    <source>
        <tissue evidence="2">Leaf</tissue>
    </source>
</reference>
<dbReference type="OrthoDB" id="674678at2759"/>
<sequence length="122" mass="13512">MEITVVNRNYGSFRYENSTGHVKYHDVVLADVPMETQTIPARSTTNMTTSAEFMVGRLISNPMFLSDLGNGTLNMTSMATLPGKVRMLNIFKMKATVSNTCHISLNVTSKAVTTKCISRIKM</sequence>
<organism evidence="2 3">
    <name type="scientific">Senna tora</name>
    <dbReference type="NCBI Taxonomy" id="362788"/>
    <lineage>
        <taxon>Eukaryota</taxon>
        <taxon>Viridiplantae</taxon>
        <taxon>Streptophyta</taxon>
        <taxon>Embryophyta</taxon>
        <taxon>Tracheophyta</taxon>
        <taxon>Spermatophyta</taxon>
        <taxon>Magnoliopsida</taxon>
        <taxon>eudicotyledons</taxon>
        <taxon>Gunneridae</taxon>
        <taxon>Pentapetalae</taxon>
        <taxon>rosids</taxon>
        <taxon>fabids</taxon>
        <taxon>Fabales</taxon>
        <taxon>Fabaceae</taxon>
        <taxon>Caesalpinioideae</taxon>
        <taxon>Cassia clade</taxon>
        <taxon>Senna</taxon>
    </lineage>
</organism>
<comment type="caution">
    <text evidence="2">The sequence shown here is derived from an EMBL/GenBank/DDBJ whole genome shotgun (WGS) entry which is preliminary data.</text>
</comment>
<gene>
    <name evidence="2" type="ORF">G2W53_037971</name>
</gene>
<feature type="domain" description="Late embryogenesis abundant protein LEA-2 subgroup" evidence="1">
    <location>
        <begin position="3"/>
        <end position="99"/>
    </location>
</feature>
<name>A0A834SK50_9FABA</name>
<dbReference type="Proteomes" id="UP000634136">
    <property type="component" value="Unassembled WGS sequence"/>
</dbReference>
<dbReference type="EMBL" id="JAAIUW010000012">
    <property type="protein sequence ID" value="KAF7805810.1"/>
    <property type="molecule type" value="Genomic_DNA"/>
</dbReference>
<dbReference type="AlphaFoldDB" id="A0A834SK50"/>
<evidence type="ECO:0000259" key="1">
    <source>
        <dbReference type="Pfam" id="PF03168"/>
    </source>
</evidence>
<keyword evidence="3" id="KW-1185">Reference proteome</keyword>
<evidence type="ECO:0000313" key="2">
    <source>
        <dbReference type="EMBL" id="KAF7805810.1"/>
    </source>
</evidence>
<proteinExistence type="predicted"/>
<dbReference type="Pfam" id="PF03168">
    <property type="entry name" value="LEA_2"/>
    <property type="match status" value="1"/>
</dbReference>
<evidence type="ECO:0000313" key="3">
    <source>
        <dbReference type="Proteomes" id="UP000634136"/>
    </source>
</evidence>